<gene>
    <name evidence="9" type="primary">HPX</name>
</gene>
<keyword evidence="5" id="KW-0325">Glycoprotein</keyword>
<dbReference type="FunCoup" id="A0A6P8R0U7">
    <property type="interactions" value="444"/>
</dbReference>
<organism evidence="8 9">
    <name type="scientific">Geotrypetes seraphini</name>
    <name type="common">Gaboon caecilian</name>
    <name type="synonym">Caecilia seraphini</name>
    <dbReference type="NCBI Taxonomy" id="260995"/>
    <lineage>
        <taxon>Eukaryota</taxon>
        <taxon>Metazoa</taxon>
        <taxon>Chordata</taxon>
        <taxon>Craniata</taxon>
        <taxon>Vertebrata</taxon>
        <taxon>Euteleostomi</taxon>
        <taxon>Amphibia</taxon>
        <taxon>Gymnophiona</taxon>
        <taxon>Geotrypetes</taxon>
    </lineage>
</organism>
<keyword evidence="2" id="KW-0964">Secreted</keyword>
<dbReference type="RefSeq" id="XP_033803449.1">
    <property type="nucleotide sequence ID" value="XM_033947558.1"/>
</dbReference>
<feature type="signal peptide" evidence="7">
    <location>
        <begin position="1"/>
        <end position="17"/>
    </location>
</feature>
<accession>A0A6P8R0U7</accession>
<evidence type="ECO:0000256" key="7">
    <source>
        <dbReference type="SAM" id="SignalP"/>
    </source>
</evidence>
<dbReference type="GO" id="GO:0005615">
    <property type="term" value="C:extracellular space"/>
    <property type="evidence" value="ECO:0007669"/>
    <property type="project" value="TreeGrafter"/>
</dbReference>
<dbReference type="KEGG" id="gsh:117361939"/>
<feature type="repeat" description="Hemopexin" evidence="6">
    <location>
        <begin position="307"/>
        <end position="354"/>
    </location>
</feature>
<keyword evidence="8" id="KW-1185">Reference proteome</keyword>
<evidence type="ECO:0000256" key="2">
    <source>
        <dbReference type="ARBA" id="ARBA00022525"/>
    </source>
</evidence>
<evidence type="ECO:0000256" key="5">
    <source>
        <dbReference type="ARBA" id="ARBA00023180"/>
    </source>
</evidence>
<feature type="repeat" description="Hemopexin" evidence="6">
    <location>
        <begin position="93"/>
        <end position="145"/>
    </location>
</feature>
<dbReference type="PANTHER" id="PTHR22917">
    <property type="entry name" value="HEMOPEXIN DOMAIN-CONTAINING PROTEIN"/>
    <property type="match status" value="1"/>
</dbReference>
<keyword evidence="3 7" id="KW-0732">Signal</keyword>
<dbReference type="InParanoid" id="A0A6P8R0U7"/>
<evidence type="ECO:0000256" key="6">
    <source>
        <dbReference type="PROSITE-ProRule" id="PRU01011"/>
    </source>
</evidence>
<dbReference type="PROSITE" id="PS51642">
    <property type="entry name" value="HEMOPEXIN_2"/>
    <property type="match status" value="5"/>
</dbReference>
<feature type="repeat" description="Hemopexin" evidence="6">
    <location>
        <begin position="146"/>
        <end position="195"/>
    </location>
</feature>
<name>A0A6P8R0U7_GEOSA</name>
<comment type="subcellular location">
    <subcellularLocation>
        <location evidence="1">Secreted</location>
    </subcellularLocation>
</comment>
<dbReference type="InterPro" id="IPR051298">
    <property type="entry name" value="Heme_transport/Cell_adhesion"/>
</dbReference>
<feature type="chain" id="PRO_5028144870" evidence="7">
    <location>
        <begin position="18"/>
        <end position="447"/>
    </location>
</feature>
<evidence type="ECO:0000313" key="8">
    <source>
        <dbReference type="Proteomes" id="UP000515159"/>
    </source>
</evidence>
<protein>
    <submittedName>
        <fullName evidence="9">Hemopexin</fullName>
    </submittedName>
</protein>
<reference evidence="9" key="1">
    <citation type="submission" date="2025-08" db="UniProtKB">
        <authorList>
            <consortium name="RefSeq"/>
        </authorList>
    </citation>
    <scope>IDENTIFICATION</scope>
</reference>
<dbReference type="Gene3D" id="2.110.10.10">
    <property type="entry name" value="Hemopexin-like domain"/>
    <property type="match status" value="2"/>
</dbReference>
<dbReference type="SMART" id="SM00120">
    <property type="entry name" value="HX"/>
    <property type="match status" value="6"/>
</dbReference>
<dbReference type="PANTHER" id="PTHR22917:SF9">
    <property type="entry name" value="HEMOPEXIN"/>
    <property type="match status" value="1"/>
</dbReference>
<keyword evidence="4" id="KW-0677">Repeat</keyword>
<dbReference type="InterPro" id="IPR036375">
    <property type="entry name" value="Hemopexin-like_dom_sf"/>
</dbReference>
<proteinExistence type="predicted"/>
<dbReference type="SUPFAM" id="SSF50923">
    <property type="entry name" value="Hemopexin-like domain"/>
    <property type="match status" value="2"/>
</dbReference>
<dbReference type="GeneID" id="117361939"/>
<evidence type="ECO:0000256" key="3">
    <source>
        <dbReference type="ARBA" id="ARBA00022729"/>
    </source>
</evidence>
<evidence type="ECO:0000256" key="4">
    <source>
        <dbReference type="ARBA" id="ARBA00022737"/>
    </source>
</evidence>
<evidence type="ECO:0000313" key="9">
    <source>
        <dbReference type="RefSeq" id="XP_033803449.1"/>
    </source>
</evidence>
<dbReference type="AlphaFoldDB" id="A0A6P8R0U7"/>
<dbReference type="CTD" id="3263"/>
<dbReference type="CDD" id="cd00094">
    <property type="entry name" value="HX"/>
    <property type="match status" value="1"/>
</dbReference>
<feature type="repeat" description="Hemopexin" evidence="6">
    <location>
        <begin position="262"/>
        <end position="306"/>
    </location>
</feature>
<dbReference type="Pfam" id="PF00045">
    <property type="entry name" value="Hemopexin"/>
    <property type="match status" value="1"/>
</dbReference>
<dbReference type="InterPro" id="IPR018487">
    <property type="entry name" value="Hemopexin-like_repeat"/>
</dbReference>
<feature type="repeat" description="Hemopexin" evidence="6">
    <location>
        <begin position="52"/>
        <end position="92"/>
    </location>
</feature>
<dbReference type="OrthoDB" id="8953614at2759"/>
<dbReference type="InterPro" id="IPR000585">
    <property type="entry name" value="Hemopexin-like_dom"/>
</dbReference>
<sequence>MKVLFLVSCLLCSLALALTLPLIKSKHNDTGSNLYRPDPEDTTTSLADPCSGEGFDAVTLDDKGVMYYFRGPYVWKGFRKPAQLINATWPEIDGHIDAAFRSYHKNQPDAHEQMFFFKDELVWAYKEDILVAGFPRMISKEFPGVPGNLDSVVECPSGECKSDTVLFFKGDSVYVYALGETPAVKKRLWTLPPGCSATARWMEKYYCFQNVSFTRFNPVSFEIPRGYPLDLRDYFIHCPGRGHIFEVRRNYTFLSYKDRCSNRSFDAFSSDDSGRTYGFRGGYFFRTDTKRDGWHAWPLSHNWKELKGKVDAAFTWENKMYFIQGSNVSIFMADQLYTLVQGYPHPLQEELGIRELDAAFTCPHSSQLYVIKGNKIQMVDLMSSPRVPEQERVIVHSHVDSAMCNAEGVHIFSGIYFFQYPNVVSLLSATELPEAHRISTEIMECTQ</sequence>
<dbReference type="Proteomes" id="UP000515159">
    <property type="component" value="Chromosome 6"/>
</dbReference>
<evidence type="ECO:0000256" key="1">
    <source>
        <dbReference type="ARBA" id="ARBA00004613"/>
    </source>
</evidence>